<dbReference type="InterPro" id="IPR009510">
    <property type="entry name" value="T3SS_K"/>
</dbReference>
<dbReference type="Proteomes" id="UP000023464">
    <property type="component" value="Unassembled WGS sequence"/>
</dbReference>
<organism evidence="1 2">
    <name type="scientific">Photorhabdus aegyptia</name>
    <dbReference type="NCBI Taxonomy" id="2805098"/>
    <lineage>
        <taxon>Bacteria</taxon>
        <taxon>Pseudomonadati</taxon>
        <taxon>Pseudomonadota</taxon>
        <taxon>Gammaproteobacteria</taxon>
        <taxon>Enterobacterales</taxon>
        <taxon>Morganellaceae</taxon>
        <taxon>Photorhabdus</taxon>
    </lineage>
</organism>
<keyword evidence="2" id="KW-1185">Reference proteome</keyword>
<comment type="caution">
    <text evidence="1">The sequence shown here is derived from an EMBL/GenBank/DDBJ whole genome shotgun (WGS) entry which is preliminary data.</text>
</comment>
<dbReference type="EMBL" id="JFGV01000001">
    <property type="protein sequence ID" value="EYU17332.1"/>
    <property type="molecule type" value="Genomic_DNA"/>
</dbReference>
<dbReference type="RefSeq" id="WP_036775261.1">
    <property type="nucleotide sequence ID" value="NZ_CAWLTM010000114.1"/>
</dbReference>
<proteinExistence type="predicted"/>
<name>A0A022PML7_9GAMM</name>
<sequence length="208" mass="23755">MATVLTPYQFRFCPASYIHSDHLPSEWLAVLSSLPEWRNSPRLNGLLLTQFDLNVDYELPTGLGNLALLEQSCLEQLLTWLGALLHGQAIRHCLLATELRHLHDSLGKEGHRFCLKYLDIIIGNWPTGWQRSLPPVINANYFRISALQFWLTAMESLPIDFAKRLSLRLPPYENLAAWPVSQAERPLAQALCLKLAKQVNTECYHLLK</sequence>
<evidence type="ECO:0000313" key="2">
    <source>
        <dbReference type="Proteomes" id="UP000023464"/>
    </source>
</evidence>
<dbReference type="AlphaFoldDB" id="A0A022PML7"/>
<accession>A0A022PML7</accession>
<dbReference type="PATRIC" id="fig|1393736.3.peg.108"/>
<protein>
    <submittedName>
        <fullName evidence="1">YOP proteins translocation protein K (YscK)</fullName>
    </submittedName>
</protein>
<gene>
    <name evidence="1" type="ORF">BA1DRAFT_00113</name>
</gene>
<reference evidence="1 2" key="1">
    <citation type="submission" date="2014-03" db="EMBL/GenBank/DDBJ databases">
        <title>Draft Genome of Photorhabdus luminescens BA1, an Egyptian Isolate.</title>
        <authorList>
            <person name="Ghazal S."/>
            <person name="Hurst S.G.IV."/>
            <person name="Morris K."/>
            <person name="Thomas K."/>
            <person name="Tisa L.S."/>
        </authorList>
    </citation>
    <scope>NUCLEOTIDE SEQUENCE [LARGE SCALE GENOMIC DNA]</scope>
    <source>
        <strain evidence="1 2">BA1</strain>
    </source>
</reference>
<dbReference type="Pfam" id="PF06578">
    <property type="entry name" value="YscK"/>
    <property type="match status" value="1"/>
</dbReference>
<evidence type="ECO:0000313" key="1">
    <source>
        <dbReference type="EMBL" id="EYU17332.1"/>
    </source>
</evidence>